<dbReference type="Proteomes" id="UP001159363">
    <property type="component" value="Chromosome 5"/>
</dbReference>
<gene>
    <name evidence="2" type="ORF">PR048_018172</name>
</gene>
<reference evidence="2 3" key="1">
    <citation type="submission" date="2023-02" db="EMBL/GenBank/DDBJ databases">
        <title>LHISI_Scaffold_Assembly.</title>
        <authorList>
            <person name="Stuart O.P."/>
            <person name="Cleave R."/>
            <person name="Magrath M.J.L."/>
            <person name="Mikheyev A.S."/>
        </authorList>
    </citation>
    <scope>NUCLEOTIDE SEQUENCE [LARGE SCALE GENOMIC DNA]</scope>
    <source>
        <strain evidence="2">Daus_M_001</strain>
        <tissue evidence="2">Leg muscle</tissue>
    </source>
</reference>
<sequence>MKARLESCVIGTLVKYLREVLTLTWCSGFQELRRSALVDQELPPRTLSTHEWLCNSARKVYTCTVRRHGVFTDTVAEIDVVQQLSIRADLSPLDFLFWGCLNSRAYSGRRSDTRDQLPQTITDATNKLRNKHADMEWQHAATEDDLPGWSSMGVQWRGIREHLFETLQIEAKPTTSPTCRNPGLCRRKSNPCHRGVGLILYPHSAAAPGAVKSDVTVIAGWLVYSPPTTVNWARFPARSPPDFRNWESCRTMPLVGGFSQGSPASPNPFILTLLHPPIASPTSALNTSMLTVTQISSLTHFESKARAMEIFADYFCLFCHETSEVLYYTLDKERPERRRKAEEIRNTSTQTDTGGGGEGGGGRDGAEWFWKSWQYPCNISIWVADKRPPGPIGEKGGRMYPPPPGGWHSELQTTACSSRDCTASTACR</sequence>
<comment type="caution">
    <text evidence="2">The sequence shown here is derived from an EMBL/GenBank/DDBJ whole genome shotgun (WGS) entry which is preliminary data.</text>
</comment>
<organism evidence="2 3">
    <name type="scientific">Dryococelus australis</name>
    <dbReference type="NCBI Taxonomy" id="614101"/>
    <lineage>
        <taxon>Eukaryota</taxon>
        <taxon>Metazoa</taxon>
        <taxon>Ecdysozoa</taxon>
        <taxon>Arthropoda</taxon>
        <taxon>Hexapoda</taxon>
        <taxon>Insecta</taxon>
        <taxon>Pterygota</taxon>
        <taxon>Neoptera</taxon>
        <taxon>Polyneoptera</taxon>
        <taxon>Phasmatodea</taxon>
        <taxon>Verophasmatodea</taxon>
        <taxon>Anareolatae</taxon>
        <taxon>Phasmatidae</taxon>
        <taxon>Eurycanthinae</taxon>
        <taxon>Dryococelus</taxon>
    </lineage>
</organism>
<evidence type="ECO:0000313" key="3">
    <source>
        <dbReference type="Proteomes" id="UP001159363"/>
    </source>
</evidence>
<feature type="compositionally biased region" description="Gly residues" evidence="1">
    <location>
        <begin position="353"/>
        <end position="363"/>
    </location>
</feature>
<dbReference type="EMBL" id="JARBHB010000006">
    <property type="protein sequence ID" value="KAJ8881686.1"/>
    <property type="molecule type" value="Genomic_DNA"/>
</dbReference>
<protein>
    <submittedName>
        <fullName evidence="2">Uncharacterized protein</fullName>
    </submittedName>
</protein>
<keyword evidence="3" id="KW-1185">Reference proteome</keyword>
<accession>A0ABQ9HBJ2</accession>
<proteinExistence type="predicted"/>
<evidence type="ECO:0000313" key="2">
    <source>
        <dbReference type="EMBL" id="KAJ8881686.1"/>
    </source>
</evidence>
<evidence type="ECO:0000256" key="1">
    <source>
        <dbReference type="SAM" id="MobiDB-lite"/>
    </source>
</evidence>
<name>A0ABQ9HBJ2_9NEOP</name>
<feature type="region of interest" description="Disordered" evidence="1">
    <location>
        <begin position="337"/>
        <end position="363"/>
    </location>
</feature>